<dbReference type="SUPFAM" id="SSF56112">
    <property type="entry name" value="Protein kinase-like (PK-like)"/>
    <property type="match status" value="1"/>
</dbReference>
<feature type="domain" description="Aminoglycoside phosphotransferase" evidence="1">
    <location>
        <begin position="123"/>
        <end position="331"/>
    </location>
</feature>
<dbReference type="InParanoid" id="A0A7C8IM41"/>
<dbReference type="PANTHER" id="PTHR21310">
    <property type="entry name" value="AMINOGLYCOSIDE PHOSPHOTRANSFERASE-RELATED-RELATED"/>
    <property type="match status" value="1"/>
</dbReference>
<evidence type="ECO:0000259" key="1">
    <source>
        <dbReference type="Pfam" id="PF01636"/>
    </source>
</evidence>
<organism evidence="2 3">
    <name type="scientific">Xylaria multiplex</name>
    <dbReference type="NCBI Taxonomy" id="323545"/>
    <lineage>
        <taxon>Eukaryota</taxon>
        <taxon>Fungi</taxon>
        <taxon>Dikarya</taxon>
        <taxon>Ascomycota</taxon>
        <taxon>Pezizomycotina</taxon>
        <taxon>Sordariomycetes</taxon>
        <taxon>Xylariomycetidae</taxon>
        <taxon>Xylariales</taxon>
        <taxon>Xylariaceae</taxon>
        <taxon>Xylaria</taxon>
    </lineage>
</organism>
<dbReference type="EMBL" id="WUBL01000148">
    <property type="protein sequence ID" value="KAF2964503.1"/>
    <property type="molecule type" value="Genomic_DNA"/>
</dbReference>
<dbReference type="PANTHER" id="PTHR21310:SF15">
    <property type="entry name" value="AMINOGLYCOSIDE PHOSPHOTRANSFERASE DOMAIN-CONTAINING PROTEIN"/>
    <property type="match status" value="1"/>
</dbReference>
<dbReference type="InterPro" id="IPR011009">
    <property type="entry name" value="Kinase-like_dom_sf"/>
</dbReference>
<dbReference type="OrthoDB" id="10003767at2759"/>
<dbReference type="Pfam" id="PF01636">
    <property type="entry name" value="APH"/>
    <property type="match status" value="1"/>
</dbReference>
<dbReference type="InterPro" id="IPR002575">
    <property type="entry name" value="Aminoglycoside_PTrfase"/>
</dbReference>
<evidence type="ECO:0000313" key="2">
    <source>
        <dbReference type="EMBL" id="KAF2964503.1"/>
    </source>
</evidence>
<keyword evidence="3" id="KW-1185">Reference proteome</keyword>
<comment type="caution">
    <text evidence="2">The sequence shown here is derived from an EMBL/GenBank/DDBJ whole genome shotgun (WGS) entry which is preliminary data.</text>
</comment>
<proteinExistence type="predicted"/>
<accession>A0A7C8IM41</accession>
<dbReference type="InterPro" id="IPR051678">
    <property type="entry name" value="AGP_Transferase"/>
</dbReference>
<sequence>MNTSDQALKLYEEGLAPPDFDTGTIWPRRDHGELGSDLWTGADDWGTDDKFYIEAHKFFNAVDWQALALIATDCRDGIQCSWVGTDKFSMGQTYMVRRLDFVDGVRWVARLRLPQEATFCSIETEYSRGAFEIEVASMKFFKSKSTIPVPELFAYDRDPSNRVGAAYMLMEYIHGTSAYDLRIANSEPSLFGTPEQDERFRQQMAKIQAQVLAFRFPKIGSLYYDEDTENFFIGPDMVTGKGPWESSADYYRDFTNSLLKDMAARYPGDAEKTSPFYYPVLLNHLMGIYGKNSKGPYSLVNRDFGSHNVLVDNDFNIISVIDFDGVFAAPPEVGAQYPVFTGMHVDLFKAEKSPFTLERIEQTKPKLIKYRELMMKYEAEYTDGNAAVSDLLGSRAAFIYQCIDDCSKSVGTKDEKLRASAIEMLREYAEA</sequence>
<gene>
    <name evidence="2" type="ORF">GQX73_g9074</name>
</gene>
<dbReference type="AlphaFoldDB" id="A0A7C8IM41"/>
<dbReference type="Gene3D" id="3.30.200.20">
    <property type="entry name" value="Phosphorylase Kinase, domain 1"/>
    <property type="match status" value="1"/>
</dbReference>
<protein>
    <recommendedName>
        <fullName evidence="1">Aminoglycoside phosphotransferase domain-containing protein</fullName>
    </recommendedName>
</protein>
<evidence type="ECO:0000313" key="3">
    <source>
        <dbReference type="Proteomes" id="UP000481858"/>
    </source>
</evidence>
<reference evidence="2 3" key="1">
    <citation type="submission" date="2019-12" db="EMBL/GenBank/DDBJ databases">
        <title>Draft genome sequence of the ascomycete Xylaria multiplex DSM 110363.</title>
        <authorList>
            <person name="Buettner E."/>
            <person name="Kellner H."/>
        </authorList>
    </citation>
    <scope>NUCLEOTIDE SEQUENCE [LARGE SCALE GENOMIC DNA]</scope>
    <source>
        <strain evidence="2 3">DSM 110363</strain>
    </source>
</reference>
<dbReference type="Proteomes" id="UP000481858">
    <property type="component" value="Unassembled WGS sequence"/>
</dbReference>
<name>A0A7C8IM41_9PEZI</name>